<dbReference type="AlphaFoldDB" id="A0A2P8HQ85"/>
<evidence type="ECO:0000313" key="5">
    <source>
        <dbReference type="Proteomes" id="UP000240971"/>
    </source>
</evidence>
<dbReference type="PANTHER" id="PTHR42776:SF4">
    <property type="entry name" value="ACYLAMINO-ACID-RELEASING ENZYME"/>
    <property type="match status" value="1"/>
</dbReference>
<accession>A0A2P8HQ85</accession>
<dbReference type="Pfam" id="PF00326">
    <property type="entry name" value="Peptidase_S9"/>
    <property type="match status" value="1"/>
</dbReference>
<gene>
    <name evidence="4" type="ORF">CLV51_1021233</name>
</gene>
<dbReference type="InterPro" id="IPR001375">
    <property type="entry name" value="Peptidase_S9_cat"/>
</dbReference>
<keyword evidence="2" id="KW-0732">Signal</keyword>
<dbReference type="PANTHER" id="PTHR42776">
    <property type="entry name" value="SERINE PEPTIDASE S9 FAMILY MEMBER"/>
    <property type="match status" value="1"/>
</dbReference>
<feature type="signal peptide" evidence="2">
    <location>
        <begin position="1"/>
        <end position="19"/>
    </location>
</feature>
<dbReference type="InterPro" id="IPR029058">
    <property type="entry name" value="AB_hydrolase_fold"/>
</dbReference>
<name>A0A2P8HQ85_CHINA</name>
<proteinExistence type="predicted"/>
<keyword evidence="1" id="KW-0378">Hydrolase</keyword>
<organism evidence="4 5">
    <name type="scientific">Chitinophaga niastensis</name>
    <dbReference type="NCBI Taxonomy" id="536980"/>
    <lineage>
        <taxon>Bacteria</taxon>
        <taxon>Pseudomonadati</taxon>
        <taxon>Bacteroidota</taxon>
        <taxon>Chitinophagia</taxon>
        <taxon>Chitinophagales</taxon>
        <taxon>Chitinophagaceae</taxon>
        <taxon>Chitinophaga</taxon>
    </lineage>
</organism>
<dbReference type="SUPFAM" id="SSF53474">
    <property type="entry name" value="alpha/beta-Hydrolases"/>
    <property type="match status" value="1"/>
</dbReference>
<dbReference type="GO" id="GO:0006508">
    <property type="term" value="P:proteolysis"/>
    <property type="evidence" value="ECO:0007669"/>
    <property type="project" value="InterPro"/>
</dbReference>
<dbReference type="OrthoDB" id="9812921at2"/>
<dbReference type="RefSeq" id="WP_106528748.1">
    <property type="nucleotide sequence ID" value="NZ_PYAW01000002.1"/>
</dbReference>
<feature type="domain" description="Peptidase S9 prolyl oligopeptidase catalytic" evidence="3">
    <location>
        <begin position="699"/>
        <end position="871"/>
    </location>
</feature>
<comment type="caution">
    <text evidence="4">The sequence shown here is derived from an EMBL/GenBank/DDBJ whole genome shotgun (WGS) entry which is preliminary data.</text>
</comment>
<evidence type="ECO:0000259" key="3">
    <source>
        <dbReference type="Pfam" id="PF00326"/>
    </source>
</evidence>
<dbReference type="Proteomes" id="UP000240971">
    <property type="component" value="Unassembled WGS sequence"/>
</dbReference>
<evidence type="ECO:0000256" key="2">
    <source>
        <dbReference type="SAM" id="SignalP"/>
    </source>
</evidence>
<sequence>MRKSALFLLFIFSTTICFAQELFRESKDGSQHIEKPLIDSSVYDKWPSVEGATISNDGNYAMYSIMNQPVGSRTLVLQAIKGNWRTEIQHVDRAEFTQDSQTAVCINPNDSLCIVRLGSTTITYIPQVNSFKLQHENSDVWLAYQLNTLEKEVVTMNLKTGKKISYSSVKDYLFSADGRVLVLQMVSKKDTNTIQSLRWGTLGDGNIATIWEGTGIENIVLDAGGTQLAFIVESKINSQKEKSIWYYKAGTARAVNLATKHAPGIENGLALGSIQHFSKDGNRLFFTLEEKEGNKPSPNGVQVDVWSYTDTKLQSQQFDESGPESYAAVINIAERHIVRLEQAFERISSSDFNHAQDTVAMIRHQQSDGKSGEWNWNPACKLSWYLVSTKNGEKQPLDWLADNFWVEMSPEGKYVIYYDKKQKEYFSYETASGVIRNITQGIATSWERDYGRVIGGWMKEDAAVIIYDQYDVWQIDPTGKTPALNLTNGFGLKHNIVFFMALDDYPRHPLGRNEELIFTAFNRNTKDNGFYRKIVGKTGDPDSLTMGPYLYDVTDNPYLPSRSNFTPVKATDVKVYIIKRMNAAESPNFFSTTNFKTFTQLSDLHPEKKYNWYSAELHTWKSLDGSALQGILYKPENFDSTKKYPVIFHYYEIKSDRLNAYLKPDLADGGTICIPCYVSNGYLVFTPDIHYTIGDPFQGTYNAVVSAAHYLSRFPYVNTKKMGLQGLSWGAIQTNYLITQTDIFAAACSASGIADLISGYGGLISYGASLQGMYESGQLRFGASLWEKPERYIKNSAILQADKITTPLLMMHTKNDGVCPFANAIELFTALRRLGKKSWMLVYEGNHGVFGKDGDDFNIRMAQFFDHYLKDKPAPKWMTRGIPAKLKGIDDGLELDTTVKTPGVGLLMEGN</sequence>
<reference evidence="4 5" key="1">
    <citation type="submission" date="2018-03" db="EMBL/GenBank/DDBJ databases">
        <title>Genomic Encyclopedia of Archaeal and Bacterial Type Strains, Phase II (KMG-II): from individual species to whole genera.</title>
        <authorList>
            <person name="Goeker M."/>
        </authorList>
    </citation>
    <scope>NUCLEOTIDE SEQUENCE [LARGE SCALE GENOMIC DNA]</scope>
    <source>
        <strain evidence="4 5">DSM 24859</strain>
    </source>
</reference>
<protein>
    <submittedName>
        <fullName evidence="4">Prolyl oligopeptidase family protein</fullName>
    </submittedName>
</protein>
<evidence type="ECO:0000313" key="4">
    <source>
        <dbReference type="EMBL" id="PSL48366.1"/>
    </source>
</evidence>
<dbReference type="SUPFAM" id="SSF82171">
    <property type="entry name" value="DPP6 N-terminal domain-like"/>
    <property type="match status" value="1"/>
</dbReference>
<dbReference type="GO" id="GO:0004252">
    <property type="term" value="F:serine-type endopeptidase activity"/>
    <property type="evidence" value="ECO:0007669"/>
    <property type="project" value="TreeGrafter"/>
</dbReference>
<feature type="chain" id="PRO_5015107602" evidence="2">
    <location>
        <begin position="20"/>
        <end position="911"/>
    </location>
</feature>
<evidence type="ECO:0000256" key="1">
    <source>
        <dbReference type="ARBA" id="ARBA00022801"/>
    </source>
</evidence>
<dbReference type="Gene3D" id="3.40.50.1820">
    <property type="entry name" value="alpha/beta hydrolase"/>
    <property type="match status" value="1"/>
</dbReference>
<dbReference type="EMBL" id="PYAW01000002">
    <property type="protein sequence ID" value="PSL48366.1"/>
    <property type="molecule type" value="Genomic_DNA"/>
</dbReference>
<keyword evidence="5" id="KW-1185">Reference proteome</keyword>